<feature type="non-terminal residue" evidence="4">
    <location>
        <position position="1"/>
    </location>
</feature>
<dbReference type="InterPro" id="IPR036928">
    <property type="entry name" value="AS_sf"/>
</dbReference>
<keyword evidence="2" id="KW-0378">Hydrolase</keyword>
<dbReference type="Pfam" id="PF01425">
    <property type="entry name" value="Amidase"/>
    <property type="match status" value="1"/>
</dbReference>
<keyword evidence="5" id="KW-1185">Reference proteome</keyword>
<evidence type="ECO:0000313" key="4">
    <source>
        <dbReference type="EMBL" id="GMT36457.1"/>
    </source>
</evidence>
<dbReference type="SUPFAM" id="SSF75304">
    <property type="entry name" value="Amidase signature (AS) enzymes"/>
    <property type="match status" value="1"/>
</dbReference>
<evidence type="ECO:0000256" key="2">
    <source>
        <dbReference type="ARBA" id="ARBA00022801"/>
    </source>
</evidence>
<evidence type="ECO:0000259" key="3">
    <source>
        <dbReference type="Pfam" id="PF01425"/>
    </source>
</evidence>
<dbReference type="InterPro" id="IPR023631">
    <property type="entry name" value="Amidase_dom"/>
</dbReference>
<dbReference type="PROSITE" id="PS00571">
    <property type="entry name" value="AMIDASES"/>
    <property type="match status" value="1"/>
</dbReference>
<reference evidence="4" key="1">
    <citation type="submission" date="2023-10" db="EMBL/GenBank/DDBJ databases">
        <title>Genome assembly of Pristionchus species.</title>
        <authorList>
            <person name="Yoshida K."/>
            <person name="Sommer R.J."/>
        </authorList>
    </citation>
    <scope>NUCLEOTIDE SEQUENCE</scope>
    <source>
        <strain evidence="4">RS5133</strain>
    </source>
</reference>
<comment type="caution">
    <text evidence="4">The sequence shown here is derived from an EMBL/GenBank/DDBJ whole genome shotgun (WGS) entry which is preliminary data.</text>
</comment>
<dbReference type="PANTHER" id="PTHR45847:SF10">
    <property type="entry name" value="FATTY ACID AMIDE HYDROLASE 1"/>
    <property type="match status" value="1"/>
</dbReference>
<dbReference type="GO" id="GO:0009062">
    <property type="term" value="P:fatty acid catabolic process"/>
    <property type="evidence" value="ECO:0007669"/>
    <property type="project" value="TreeGrafter"/>
</dbReference>
<comment type="similarity">
    <text evidence="1">Belongs to the amidase family.</text>
</comment>
<evidence type="ECO:0000256" key="1">
    <source>
        <dbReference type="ARBA" id="ARBA00009199"/>
    </source>
</evidence>
<dbReference type="EMBL" id="BTSY01000007">
    <property type="protein sequence ID" value="GMT36457.1"/>
    <property type="molecule type" value="Genomic_DNA"/>
</dbReference>
<protein>
    <recommendedName>
        <fullName evidence="3">Amidase domain-containing protein</fullName>
    </recommendedName>
</protein>
<dbReference type="GO" id="GO:0004040">
    <property type="term" value="F:amidase activity"/>
    <property type="evidence" value="ECO:0007669"/>
    <property type="project" value="TreeGrafter"/>
</dbReference>
<dbReference type="Proteomes" id="UP001432322">
    <property type="component" value="Unassembled WGS sequence"/>
</dbReference>
<dbReference type="InterPro" id="IPR052096">
    <property type="entry name" value="Endocannabinoid_amidase"/>
</dbReference>
<dbReference type="PANTHER" id="PTHR45847">
    <property type="entry name" value="FATTY ACID AMIDE HYDROLASE"/>
    <property type="match status" value="1"/>
</dbReference>
<dbReference type="AlphaFoldDB" id="A0AAV5WWE3"/>
<accession>A0AAV5WWE3</accession>
<sequence length="385" mass="42631">SLESRSEVARQERKESIEWAKQQAKLVSDDEREKIRKMDFRQLRDSLQKGEVSAESVLRVYYGLAVRSHEKTNCLTNVVKESLDIARSLDEKAKDPSYKKPALFGIPISIKDSIDLCGNRRTCGCASKADNFPKEDSFQVMRLREAGMIAFCQTNVPTCCMTYNCCNSIYGTTSTPLDSSRTSGGSSGGEGALIGSHGSLIGMGSDIGGSIRIPSAYSGCCGFKPSATRCSSLQWEEPTPFRPILMPTEGPLAQDPHAITEIMRCMWSDHFISNNDPLSVPIDFREDLFQEGRKYRIGYFASDGYIDALPGNQRVVMEAVELLKANGHTVVPFSMEDIVSEAAKGVFSVIYADGGVRQSETLKHEPLPSIMLPMRERGQIPLWRK</sequence>
<evidence type="ECO:0000313" key="5">
    <source>
        <dbReference type="Proteomes" id="UP001432322"/>
    </source>
</evidence>
<feature type="domain" description="Amidase" evidence="3">
    <location>
        <begin position="58"/>
        <end position="355"/>
    </location>
</feature>
<dbReference type="GO" id="GO:0017064">
    <property type="term" value="F:fatty acid amide hydrolase activity"/>
    <property type="evidence" value="ECO:0007669"/>
    <property type="project" value="TreeGrafter"/>
</dbReference>
<proteinExistence type="inferred from homology"/>
<organism evidence="4 5">
    <name type="scientific">Pristionchus fissidentatus</name>
    <dbReference type="NCBI Taxonomy" id="1538716"/>
    <lineage>
        <taxon>Eukaryota</taxon>
        <taxon>Metazoa</taxon>
        <taxon>Ecdysozoa</taxon>
        <taxon>Nematoda</taxon>
        <taxon>Chromadorea</taxon>
        <taxon>Rhabditida</taxon>
        <taxon>Rhabditina</taxon>
        <taxon>Diplogasteromorpha</taxon>
        <taxon>Diplogasteroidea</taxon>
        <taxon>Neodiplogasteridae</taxon>
        <taxon>Pristionchus</taxon>
    </lineage>
</organism>
<dbReference type="Gene3D" id="3.90.1300.10">
    <property type="entry name" value="Amidase signature (AS) domain"/>
    <property type="match status" value="1"/>
</dbReference>
<feature type="non-terminal residue" evidence="4">
    <location>
        <position position="385"/>
    </location>
</feature>
<name>A0AAV5WWE3_9BILA</name>
<gene>
    <name evidence="4" type="ORF">PFISCL1PPCAC_27754</name>
</gene>
<dbReference type="InterPro" id="IPR020556">
    <property type="entry name" value="Amidase_CS"/>
</dbReference>